<dbReference type="EMBL" id="FPAA01000002">
    <property type="protein sequence ID" value="SFS46762.1"/>
    <property type="molecule type" value="Genomic_DNA"/>
</dbReference>
<dbReference type="PANTHER" id="PTHR46825">
    <property type="entry name" value="D-ALANYL-D-ALANINE-CARBOXYPEPTIDASE/ENDOPEPTIDASE AMPH"/>
    <property type="match status" value="1"/>
</dbReference>
<dbReference type="Pfam" id="PF00144">
    <property type="entry name" value="Beta-lactamase"/>
    <property type="match status" value="1"/>
</dbReference>
<comment type="subcellular location">
    <subcellularLocation>
        <location evidence="1">Membrane</location>
    </subcellularLocation>
</comment>
<dbReference type="PANTHER" id="PTHR46825:SF11">
    <property type="entry name" value="PENICILLIN-BINDING PROTEIN 4"/>
    <property type="match status" value="1"/>
</dbReference>
<dbReference type="AlphaFoldDB" id="A0A1I6Q2W7"/>
<keyword evidence="2" id="KW-0472">Membrane</keyword>
<dbReference type="Gene3D" id="3.40.710.10">
    <property type="entry name" value="DD-peptidase/beta-lactamase superfamily"/>
    <property type="match status" value="1"/>
</dbReference>
<evidence type="ECO:0000259" key="3">
    <source>
        <dbReference type="Pfam" id="PF00144"/>
    </source>
</evidence>
<organism evidence="4 5">
    <name type="scientific">Marininema halotolerans</name>
    <dbReference type="NCBI Taxonomy" id="1155944"/>
    <lineage>
        <taxon>Bacteria</taxon>
        <taxon>Bacillati</taxon>
        <taxon>Bacillota</taxon>
        <taxon>Bacilli</taxon>
        <taxon>Bacillales</taxon>
        <taxon>Thermoactinomycetaceae</taxon>
        <taxon>Marininema</taxon>
    </lineage>
</organism>
<dbReference type="Proteomes" id="UP000198660">
    <property type="component" value="Unassembled WGS sequence"/>
</dbReference>
<keyword evidence="5" id="KW-1185">Reference proteome</keyword>
<protein>
    <submittedName>
        <fullName evidence="4">CubicO group peptidase, beta-lactamase class C family</fullName>
    </submittedName>
</protein>
<sequence length="346" mass="39534">MELRNGIEQVIEEHYQSPSFSGSILIRDGEQIFEKGYGYANRSEQIQNTERTRFGMASGCKIFTSVAIAQLVEKGMLSYETYLKDCLPIPFEQFHPDITIHHLLTHTSGIPDYFDEEVMDDFEELWQSTPMYLIQSPSDFLPMFKDQPMKFQPGERFSYSNAGYILLGLIVEQLTGSKFTEYVEEKIFKASGMADSGYYRMDQLPEGTATGYIDHPEEKTWKANIYSVPIKGGPDGGAFTTVRDMESFWKALIQYQLIGKEHTEALLTPHVQSNDHVYYGYGVWIVKKEGEVFKYLVFGSDPGVRLRSTYYVKSTVQNHILVNVDVSLQPIASWVDDRVACKHIHG</sequence>
<gene>
    <name evidence="4" type="ORF">SAMN05444972_102298</name>
</gene>
<accession>A0A1I6Q2W7</accession>
<proteinExistence type="predicted"/>
<dbReference type="SUPFAM" id="SSF56601">
    <property type="entry name" value="beta-lactamase/transpeptidase-like"/>
    <property type="match status" value="1"/>
</dbReference>
<evidence type="ECO:0000313" key="4">
    <source>
        <dbReference type="EMBL" id="SFS46762.1"/>
    </source>
</evidence>
<dbReference type="InterPro" id="IPR012338">
    <property type="entry name" value="Beta-lactam/transpept-like"/>
</dbReference>
<reference evidence="5" key="1">
    <citation type="submission" date="2016-10" db="EMBL/GenBank/DDBJ databases">
        <authorList>
            <person name="Varghese N."/>
            <person name="Submissions S."/>
        </authorList>
    </citation>
    <scope>NUCLEOTIDE SEQUENCE [LARGE SCALE GENOMIC DNA]</scope>
    <source>
        <strain evidence="5">DSM 45789</strain>
    </source>
</reference>
<evidence type="ECO:0000313" key="5">
    <source>
        <dbReference type="Proteomes" id="UP000198660"/>
    </source>
</evidence>
<evidence type="ECO:0000256" key="2">
    <source>
        <dbReference type="ARBA" id="ARBA00023136"/>
    </source>
</evidence>
<dbReference type="GO" id="GO:0016020">
    <property type="term" value="C:membrane"/>
    <property type="evidence" value="ECO:0007669"/>
    <property type="project" value="UniProtKB-SubCell"/>
</dbReference>
<dbReference type="InterPro" id="IPR050491">
    <property type="entry name" value="AmpC-like"/>
</dbReference>
<dbReference type="OrthoDB" id="9803467at2"/>
<dbReference type="RefSeq" id="WP_091834302.1">
    <property type="nucleotide sequence ID" value="NZ_FPAA01000002.1"/>
</dbReference>
<feature type="domain" description="Beta-lactamase-related" evidence="3">
    <location>
        <begin position="24"/>
        <end position="290"/>
    </location>
</feature>
<name>A0A1I6Q2W7_9BACL</name>
<evidence type="ECO:0000256" key="1">
    <source>
        <dbReference type="ARBA" id="ARBA00004370"/>
    </source>
</evidence>
<dbReference type="InterPro" id="IPR001466">
    <property type="entry name" value="Beta-lactam-related"/>
</dbReference>